<dbReference type="Gene3D" id="3.10.20.90">
    <property type="entry name" value="Phosphatidylinositol 3-kinase Catalytic Subunit, Chain A, domain 1"/>
    <property type="match status" value="1"/>
</dbReference>
<accession>A0ABR2VLS4</accession>
<feature type="compositionally biased region" description="Polar residues" evidence="1">
    <location>
        <begin position="120"/>
        <end position="129"/>
    </location>
</feature>
<keyword evidence="3" id="KW-1185">Reference proteome</keyword>
<gene>
    <name evidence="2" type="ORF">K7432_016334</name>
</gene>
<dbReference type="PANTHER" id="PTHR47725">
    <property type="entry name" value="OS03G0364000 PROTEIN"/>
    <property type="match status" value="1"/>
</dbReference>
<evidence type="ECO:0000256" key="1">
    <source>
        <dbReference type="SAM" id="MobiDB-lite"/>
    </source>
</evidence>
<dbReference type="SUPFAM" id="SSF54236">
    <property type="entry name" value="Ubiquitin-like"/>
    <property type="match status" value="1"/>
</dbReference>
<proteinExistence type="predicted"/>
<dbReference type="PANTHER" id="PTHR47725:SF2">
    <property type="entry name" value="UBIQUITIN-LIKE DOMAIN-CONTAINING PROTEIN"/>
    <property type="match status" value="1"/>
</dbReference>
<reference evidence="2 3" key="1">
    <citation type="submission" date="2023-04" db="EMBL/GenBank/DDBJ databases">
        <title>Genome of Basidiobolus ranarum AG-B5.</title>
        <authorList>
            <person name="Stajich J.E."/>
            <person name="Carter-House D."/>
            <person name="Gryganskyi A."/>
        </authorList>
    </citation>
    <scope>NUCLEOTIDE SEQUENCE [LARGE SCALE GENOMIC DNA]</scope>
    <source>
        <strain evidence="2 3">AG-B5</strain>
    </source>
</reference>
<dbReference type="Proteomes" id="UP001479436">
    <property type="component" value="Unassembled WGS sequence"/>
</dbReference>
<dbReference type="EMBL" id="JASJQH010009507">
    <property type="protein sequence ID" value="KAK9679282.1"/>
    <property type="molecule type" value="Genomic_DNA"/>
</dbReference>
<name>A0ABR2VLS4_9FUNG</name>
<comment type="caution">
    <text evidence="2">The sequence shown here is derived from an EMBL/GenBank/DDBJ whole genome shotgun (WGS) entry which is preliminary data.</text>
</comment>
<evidence type="ECO:0000313" key="3">
    <source>
        <dbReference type="Proteomes" id="UP001479436"/>
    </source>
</evidence>
<feature type="compositionally biased region" description="Acidic residues" evidence="1">
    <location>
        <begin position="106"/>
        <end position="117"/>
    </location>
</feature>
<dbReference type="InterPro" id="IPR029071">
    <property type="entry name" value="Ubiquitin-like_domsf"/>
</dbReference>
<feature type="region of interest" description="Disordered" evidence="1">
    <location>
        <begin position="106"/>
        <end position="129"/>
    </location>
</feature>
<organism evidence="2 3">
    <name type="scientific">Basidiobolus ranarum</name>
    <dbReference type="NCBI Taxonomy" id="34480"/>
    <lineage>
        <taxon>Eukaryota</taxon>
        <taxon>Fungi</taxon>
        <taxon>Fungi incertae sedis</taxon>
        <taxon>Zoopagomycota</taxon>
        <taxon>Entomophthoromycotina</taxon>
        <taxon>Basidiobolomycetes</taxon>
        <taxon>Basidiobolales</taxon>
        <taxon>Basidiobolaceae</taxon>
        <taxon>Basidiobolus</taxon>
    </lineage>
</organism>
<evidence type="ECO:0008006" key="4">
    <source>
        <dbReference type="Google" id="ProtNLM"/>
    </source>
</evidence>
<protein>
    <recommendedName>
        <fullName evidence="4">Ubiquitin-like domain-containing protein</fullName>
    </recommendedName>
</protein>
<sequence>MDNFCFRVKYKKVTVFVEAEGKDTVEKVKEKIGKCLKDPKSPQEIRLYSKGNKPNSTSYEILPDNKTVIQLELEDDQILFATFCIDGQWETVKVVEPEPLEELELDEYEEEQSDSDDYSFTNNKGKSRA</sequence>
<evidence type="ECO:0000313" key="2">
    <source>
        <dbReference type="EMBL" id="KAK9679282.1"/>
    </source>
</evidence>